<proteinExistence type="inferred from homology"/>
<dbReference type="RefSeq" id="WP_068679522.1">
    <property type="nucleotide sequence ID" value="NZ_LYPA01000028.1"/>
</dbReference>
<dbReference type="Gene3D" id="1.20.120.450">
    <property type="entry name" value="dinb family like domain"/>
    <property type="match status" value="1"/>
</dbReference>
<dbReference type="EMBL" id="LYPA01000028">
    <property type="protein sequence ID" value="OBR68188.1"/>
    <property type="molecule type" value="Genomic_DNA"/>
</dbReference>
<evidence type="ECO:0000256" key="1">
    <source>
        <dbReference type="ARBA" id="ARBA00008635"/>
    </source>
</evidence>
<feature type="binding site" evidence="3">
    <location>
        <position position="129"/>
    </location>
    <ligand>
        <name>a divalent metal cation</name>
        <dbReference type="ChEBI" id="CHEBI:60240"/>
    </ligand>
</feature>
<evidence type="ECO:0000256" key="3">
    <source>
        <dbReference type="PIRSR" id="PIRSR607837-1"/>
    </source>
</evidence>
<dbReference type="STRING" id="1844972.A7K91_10225"/>
<feature type="binding site" evidence="3">
    <location>
        <position position="133"/>
    </location>
    <ligand>
        <name>a divalent metal cation</name>
        <dbReference type="ChEBI" id="CHEBI:60240"/>
    </ligand>
</feature>
<gene>
    <name evidence="4" type="ORF">A7K91_10225</name>
</gene>
<dbReference type="SUPFAM" id="SSF109854">
    <property type="entry name" value="DinB/YfiT-like putative metalloenzymes"/>
    <property type="match status" value="1"/>
</dbReference>
<organism evidence="4 5">
    <name type="scientific">Paenibacillus oryzae</name>
    <dbReference type="NCBI Taxonomy" id="1844972"/>
    <lineage>
        <taxon>Bacteria</taxon>
        <taxon>Bacillati</taxon>
        <taxon>Bacillota</taxon>
        <taxon>Bacilli</taxon>
        <taxon>Bacillales</taxon>
        <taxon>Paenibacillaceae</taxon>
        <taxon>Paenibacillus</taxon>
    </lineage>
</organism>
<evidence type="ECO:0000313" key="4">
    <source>
        <dbReference type="EMBL" id="OBR68188.1"/>
    </source>
</evidence>
<dbReference type="InterPro" id="IPR007837">
    <property type="entry name" value="DinB"/>
</dbReference>
<sequence>MDVFKSQYEMIQRTRESLFRFCETLTPTDYVKEIETLGGVSIRSLHVHVADCYRVWLGNRALGKSLPKITPKSVGNVQSMREIFKNTDELVYEFLNDFKIKWDPTIHVSWQSDSVELTELWLFSHTITHEFHHRGQIVKMGRQLGYIPPKMNLAKL</sequence>
<dbReference type="Pfam" id="PF05163">
    <property type="entry name" value="DinB"/>
    <property type="match status" value="1"/>
</dbReference>
<evidence type="ECO:0000256" key="2">
    <source>
        <dbReference type="ARBA" id="ARBA00022723"/>
    </source>
</evidence>
<accession>A0A1A5YRJ1</accession>
<evidence type="ECO:0000313" key="5">
    <source>
        <dbReference type="Proteomes" id="UP000092024"/>
    </source>
</evidence>
<dbReference type="PANTHER" id="PTHR37302:SF3">
    <property type="entry name" value="DAMAGE-INDUCIBLE PROTEIN DINB"/>
    <property type="match status" value="1"/>
</dbReference>
<dbReference type="OrthoDB" id="25666at2"/>
<reference evidence="4 5" key="1">
    <citation type="submission" date="2016-05" db="EMBL/GenBank/DDBJ databases">
        <title>Paenibacillus oryzae. sp. nov., isolated from the rice root.</title>
        <authorList>
            <person name="Zhang J."/>
            <person name="Zhang X."/>
        </authorList>
    </citation>
    <scope>NUCLEOTIDE SEQUENCE [LARGE SCALE GENOMIC DNA]</scope>
    <source>
        <strain evidence="4 5">1DrF-4</strain>
    </source>
</reference>
<dbReference type="Proteomes" id="UP000092024">
    <property type="component" value="Unassembled WGS sequence"/>
</dbReference>
<dbReference type="PANTHER" id="PTHR37302">
    <property type="entry name" value="SLR1116 PROTEIN"/>
    <property type="match status" value="1"/>
</dbReference>
<keyword evidence="2 3" id="KW-0479">Metal-binding</keyword>
<comment type="caution">
    <text evidence="4">The sequence shown here is derived from an EMBL/GenBank/DDBJ whole genome shotgun (WGS) entry which is preliminary data.</text>
</comment>
<comment type="similarity">
    <text evidence="1">Belongs to the DinB family.</text>
</comment>
<dbReference type="InterPro" id="IPR034660">
    <property type="entry name" value="DinB/YfiT-like"/>
</dbReference>
<dbReference type="GO" id="GO:0046872">
    <property type="term" value="F:metal ion binding"/>
    <property type="evidence" value="ECO:0007669"/>
    <property type="project" value="UniProtKB-KW"/>
</dbReference>
<dbReference type="AlphaFoldDB" id="A0A1A5YRJ1"/>
<protein>
    <submittedName>
        <fullName evidence="4">Damage-inducible protein DinB</fullName>
    </submittedName>
</protein>
<feature type="binding site" evidence="3">
    <location>
        <position position="48"/>
    </location>
    <ligand>
        <name>a divalent metal cation</name>
        <dbReference type="ChEBI" id="CHEBI:60240"/>
    </ligand>
</feature>
<keyword evidence="5" id="KW-1185">Reference proteome</keyword>
<name>A0A1A5YRJ1_9BACL</name>